<dbReference type="SUPFAM" id="SSF51395">
    <property type="entry name" value="FMN-linked oxidoreductases"/>
    <property type="match status" value="1"/>
</dbReference>
<feature type="active site" description="Proton donor" evidence="13">
    <location>
        <position position="97"/>
    </location>
</feature>
<evidence type="ECO:0000256" key="14">
    <source>
        <dbReference type="PIRSR" id="PIRSR006621-2"/>
    </source>
</evidence>
<dbReference type="AlphaFoldDB" id="A0A519BHT4"/>
<protein>
    <recommendedName>
        <fullName evidence="12">tRNA-dihydrouridine synthase</fullName>
        <ecNumber evidence="12">1.3.1.-</ecNumber>
    </recommendedName>
</protein>
<dbReference type="CDD" id="cd02801">
    <property type="entry name" value="DUS_like_FMN"/>
    <property type="match status" value="1"/>
</dbReference>
<evidence type="ECO:0000256" key="4">
    <source>
        <dbReference type="ARBA" id="ARBA00022630"/>
    </source>
</evidence>
<evidence type="ECO:0000256" key="13">
    <source>
        <dbReference type="PIRSR" id="PIRSR006621-1"/>
    </source>
</evidence>
<keyword evidence="7" id="KW-0521">NADP</keyword>
<dbReference type="EMBL" id="SGBC01000001">
    <property type="protein sequence ID" value="RZD16835.1"/>
    <property type="molecule type" value="Genomic_DNA"/>
</dbReference>
<dbReference type="GO" id="GO:0000049">
    <property type="term" value="F:tRNA binding"/>
    <property type="evidence" value="ECO:0007669"/>
    <property type="project" value="UniProtKB-KW"/>
</dbReference>
<dbReference type="Gene3D" id="3.20.20.70">
    <property type="entry name" value="Aldolase class I"/>
    <property type="match status" value="1"/>
</dbReference>
<evidence type="ECO:0000256" key="3">
    <source>
        <dbReference type="ARBA" id="ARBA00022555"/>
    </source>
</evidence>
<dbReference type="InterPro" id="IPR001269">
    <property type="entry name" value="DUS_fam"/>
</dbReference>
<gene>
    <name evidence="16" type="ORF">EVJ46_00930</name>
</gene>
<feature type="domain" description="DUS-like FMN-binding" evidence="15">
    <location>
        <begin position="10"/>
        <end position="247"/>
    </location>
</feature>
<evidence type="ECO:0000256" key="2">
    <source>
        <dbReference type="ARBA" id="ARBA00002790"/>
    </source>
</evidence>
<keyword evidence="9 12" id="KW-0560">Oxidoreductase</keyword>
<keyword evidence="6 12" id="KW-0819">tRNA processing</keyword>
<evidence type="ECO:0000256" key="7">
    <source>
        <dbReference type="ARBA" id="ARBA00022857"/>
    </source>
</evidence>
<feature type="binding site" evidence="14">
    <location>
        <begin position="223"/>
        <end position="224"/>
    </location>
    <ligand>
        <name>FMN</name>
        <dbReference type="ChEBI" id="CHEBI:58210"/>
    </ligand>
</feature>
<evidence type="ECO:0000256" key="8">
    <source>
        <dbReference type="ARBA" id="ARBA00022884"/>
    </source>
</evidence>
<dbReference type="InterPro" id="IPR013785">
    <property type="entry name" value="Aldolase_TIM"/>
</dbReference>
<evidence type="ECO:0000259" key="15">
    <source>
        <dbReference type="Pfam" id="PF01207"/>
    </source>
</evidence>
<proteinExistence type="inferred from homology"/>
<dbReference type="PANTHER" id="PTHR45846">
    <property type="entry name" value="TRNA-DIHYDROURIDINE(47) SYNTHASE [NAD(P)(+)]-LIKE"/>
    <property type="match status" value="1"/>
</dbReference>
<evidence type="ECO:0000313" key="16">
    <source>
        <dbReference type="EMBL" id="RZD16835.1"/>
    </source>
</evidence>
<sequence length="356" mass="39686">MNNQIIGDCILAPMAGITGYPFRKIALKYGASFCFTEMVSAIGYIKNDKTTLELTYSGLHTANTGIQLFGSDPYIMGLAAKKAIQSGFKAIDINFGCPAKKVIKTGAGSAALKDLDKFKAIIAEVKNNIGNDNLLTIKLRSGFDESSKNYLESCKIAEKEGVDSISFHPRTRAQMFSGKADHSLTALLKKNISIPVYATGDIFDIHSAKNIKESTAADGIMFARGAIGKPWIFQDFINYSELHSQLNKLTDADNLNNLNNLNKLNSIENLNYCEDEDKDEDEDEDKLHKLDNLDKLIELFEEMLAFYGEKRAANLIKPHLYNFLTGFDNAKIFRLEVNNARNYCDIIKSFNNIKKI</sequence>
<name>A0A519BHT4_ACIG2</name>
<evidence type="ECO:0000256" key="9">
    <source>
        <dbReference type="ARBA" id="ARBA00023002"/>
    </source>
</evidence>
<keyword evidence="3" id="KW-0820">tRNA-binding</keyword>
<evidence type="ECO:0000256" key="12">
    <source>
        <dbReference type="PIRNR" id="PIRNR006621"/>
    </source>
</evidence>
<dbReference type="Proteomes" id="UP000316562">
    <property type="component" value="Unassembled WGS sequence"/>
</dbReference>
<accession>A0A519BHT4</accession>
<organism evidence="16 17">
    <name type="scientific">Acididesulfobacter guangdongensis</name>
    <dbReference type="NCBI Taxonomy" id="2597225"/>
    <lineage>
        <taxon>Bacteria</taxon>
        <taxon>Deltaproteobacteria</taxon>
        <taxon>Candidatus Acidulodesulfobacterales</taxon>
        <taxon>Candidatus Acididesulfobacter</taxon>
    </lineage>
</organism>
<comment type="catalytic activity">
    <reaction evidence="10">
        <text>a 5,6-dihydrouridine in tRNA + NADP(+) = a uridine in tRNA + NADPH + H(+)</text>
        <dbReference type="Rhea" id="RHEA:23624"/>
        <dbReference type="Rhea" id="RHEA-COMP:13339"/>
        <dbReference type="Rhea" id="RHEA-COMP:13887"/>
        <dbReference type="ChEBI" id="CHEBI:15378"/>
        <dbReference type="ChEBI" id="CHEBI:57783"/>
        <dbReference type="ChEBI" id="CHEBI:58349"/>
        <dbReference type="ChEBI" id="CHEBI:65315"/>
        <dbReference type="ChEBI" id="CHEBI:74443"/>
    </reaction>
</comment>
<comment type="similarity">
    <text evidence="12">Belongs to the dus family.</text>
</comment>
<keyword evidence="5 12" id="KW-0288">FMN</keyword>
<evidence type="ECO:0000256" key="6">
    <source>
        <dbReference type="ARBA" id="ARBA00022694"/>
    </source>
</evidence>
<dbReference type="GO" id="GO:0017150">
    <property type="term" value="F:tRNA dihydrouridine synthase activity"/>
    <property type="evidence" value="ECO:0007669"/>
    <property type="project" value="InterPro"/>
</dbReference>
<dbReference type="EC" id="1.3.1.-" evidence="12"/>
<feature type="binding site" evidence="14">
    <location>
        <position position="138"/>
    </location>
    <ligand>
        <name>FMN</name>
        <dbReference type="ChEBI" id="CHEBI:58210"/>
    </ligand>
</feature>
<comment type="function">
    <text evidence="2 12">Catalyzes the synthesis of 5,6-dihydrouridine (D), a modified base found in the D-loop of most tRNAs, via the reduction of the C5-C6 double bond in target uridines.</text>
</comment>
<comment type="caution">
    <text evidence="16">The sequence shown here is derived from an EMBL/GenBank/DDBJ whole genome shotgun (WGS) entry which is preliminary data.</text>
</comment>
<evidence type="ECO:0000256" key="1">
    <source>
        <dbReference type="ARBA" id="ARBA00001917"/>
    </source>
</evidence>
<dbReference type="InterPro" id="IPR018517">
    <property type="entry name" value="tRNA_hU_synthase_CS"/>
</dbReference>
<feature type="binding site" evidence="14">
    <location>
        <position position="67"/>
    </location>
    <ligand>
        <name>FMN</name>
        <dbReference type="ChEBI" id="CHEBI:58210"/>
    </ligand>
</feature>
<dbReference type="PROSITE" id="PS01136">
    <property type="entry name" value="UPF0034"/>
    <property type="match status" value="1"/>
</dbReference>
<feature type="binding site" evidence="14">
    <location>
        <begin position="13"/>
        <end position="15"/>
    </location>
    <ligand>
        <name>FMN</name>
        <dbReference type="ChEBI" id="CHEBI:58210"/>
    </ligand>
</feature>
<feature type="binding site" evidence="14">
    <location>
        <position position="168"/>
    </location>
    <ligand>
        <name>FMN</name>
        <dbReference type="ChEBI" id="CHEBI:58210"/>
    </ligand>
</feature>
<dbReference type="Gene3D" id="1.10.1200.80">
    <property type="entry name" value="Putative flavin oxidoreducatase, domain 2"/>
    <property type="match status" value="1"/>
</dbReference>
<dbReference type="PANTHER" id="PTHR45846:SF1">
    <property type="entry name" value="TRNA-DIHYDROURIDINE(47) SYNTHASE [NAD(P)(+)]-LIKE"/>
    <property type="match status" value="1"/>
</dbReference>
<comment type="cofactor">
    <cofactor evidence="1 12 14">
        <name>FMN</name>
        <dbReference type="ChEBI" id="CHEBI:58210"/>
    </cofactor>
</comment>
<keyword evidence="14" id="KW-0547">Nucleotide-binding</keyword>
<comment type="catalytic activity">
    <reaction evidence="11">
        <text>a 5,6-dihydrouridine in tRNA + NAD(+) = a uridine in tRNA + NADH + H(+)</text>
        <dbReference type="Rhea" id="RHEA:54452"/>
        <dbReference type="Rhea" id="RHEA-COMP:13339"/>
        <dbReference type="Rhea" id="RHEA-COMP:13887"/>
        <dbReference type="ChEBI" id="CHEBI:15378"/>
        <dbReference type="ChEBI" id="CHEBI:57540"/>
        <dbReference type="ChEBI" id="CHEBI:57945"/>
        <dbReference type="ChEBI" id="CHEBI:65315"/>
        <dbReference type="ChEBI" id="CHEBI:74443"/>
    </reaction>
</comment>
<evidence type="ECO:0000256" key="10">
    <source>
        <dbReference type="ARBA" id="ARBA00048205"/>
    </source>
</evidence>
<evidence type="ECO:0000313" key="17">
    <source>
        <dbReference type="Proteomes" id="UP000316562"/>
    </source>
</evidence>
<dbReference type="InterPro" id="IPR024036">
    <property type="entry name" value="tRNA-dHydroUridine_Synthase_C"/>
</dbReference>
<keyword evidence="8" id="KW-0694">RNA-binding</keyword>
<dbReference type="GO" id="GO:0050660">
    <property type="term" value="F:flavin adenine dinucleotide binding"/>
    <property type="evidence" value="ECO:0007669"/>
    <property type="project" value="InterPro"/>
</dbReference>
<dbReference type="Pfam" id="PF01207">
    <property type="entry name" value="Dus"/>
    <property type="match status" value="1"/>
</dbReference>
<evidence type="ECO:0000256" key="5">
    <source>
        <dbReference type="ARBA" id="ARBA00022643"/>
    </source>
</evidence>
<evidence type="ECO:0000256" key="11">
    <source>
        <dbReference type="ARBA" id="ARBA00048802"/>
    </source>
</evidence>
<keyword evidence="4 12" id="KW-0285">Flavoprotein</keyword>
<dbReference type="PIRSF" id="PIRSF006621">
    <property type="entry name" value="Dus"/>
    <property type="match status" value="1"/>
</dbReference>
<dbReference type="InterPro" id="IPR035587">
    <property type="entry name" value="DUS-like_FMN-bd"/>
</dbReference>
<reference evidence="16 17" key="1">
    <citation type="journal article" date="2019" name="ISME J.">
        <title>Insights into ecological role of a new deltaproteobacterial order Candidatus Acidulodesulfobacterales by metagenomics and metatranscriptomics.</title>
        <authorList>
            <person name="Tan S."/>
            <person name="Liu J."/>
            <person name="Fang Y."/>
            <person name="Hedlund B.P."/>
            <person name="Lian Z.H."/>
            <person name="Huang L.Y."/>
            <person name="Li J.T."/>
            <person name="Huang L.N."/>
            <person name="Li W.J."/>
            <person name="Jiang H.C."/>
            <person name="Dong H.L."/>
            <person name="Shu W.S."/>
        </authorList>
    </citation>
    <scope>NUCLEOTIDE SEQUENCE [LARGE SCALE GENOMIC DNA]</scope>
    <source>
        <strain evidence="16">AP2</strain>
    </source>
</reference>